<accession>A0AAW8TXZ6</accession>
<keyword evidence="1" id="KW-0812">Transmembrane</keyword>
<evidence type="ECO:0000313" key="2">
    <source>
        <dbReference type="EMBL" id="MDT2809797.1"/>
    </source>
</evidence>
<feature type="transmembrane region" description="Helical" evidence="1">
    <location>
        <begin position="241"/>
        <end position="261"/>
    </location>
</feature>
<sequence length="537" mass="58570">MKEKFALWQLLFFKYLQRDWKKILLWVVLLGGFSGGFVPFFEEIAKGTGLQGMFETMQNPAMVSMVGPTPVTEASQYTIGAMYAHEMLLFCGLFAMIMTALHVIGHTRKEEDLGLQELIRSFRVGRQANSLAVMVEMVLINLLVGIFTAGLMISFQVDSIDATGSVLFGASVSLAGILGGVIALFFAQIMATSAGATGASLGFIGLLYLLRGATDVSAVKWSMANPMGWTYLTHPFTENRWYPLLFGIVFSLVVMGISFVLEGGRDLNDGYLPEWEGRAHAPKSLLSVRGLLFRLNRGIIISWLLAFAVLGAAYGSIYGDMQSFLESNQLMEAMFTQSGTSIEASFTATIMMVMMGMAAILPIAIVNKLGAEESRQHFSQLFSTKVSRLQFYGWTIFLAVISGALGILAGAGGLGASALAVMSDKTTMTMSDFLQAGFNFFPVILFFTGLAGLVLGFVPSLGKLLYVYLGYSFALSYFGGILDLPDWLSMTSALNWPSQMPMKDFDATTFFVVFAVSLVFVVLGLWGYQKRDLKEGA</sequence>
<evidence type="ECO:0000256" key="1">
    <source>
        <dbReference type="SAM" id="Phobius"/>
    </source>
</evidence>
<comment type="caution">
    <text evidence="2">The sequence shown here is derived from an EMBL/GenBank/DDBJ whole genome shotgun (WGS) entry which is preliminary data.</text>
</comment>
<feature type="transmembrane region" description="Helical" evidence="1">
    <location>
        <begin position="508"/>
        <end position="528"/>
    </location>
</feature>
<feature type="transmembrane region" description="Helical" evidence="1">
    <location>
        <begin position="87"/>
        <end position="107"/>
    </location>
</feature>
<feature type="transmembrane region" description="Helical" evidence="1">
    <location>
        <begin position="440"/>
        <end position="458"/>
    </location>
</feature>
<gene>
    <name evidence="2" type="ORF">P7H43_04820</name>
</gene>
<feature type="transmembrane region" description="Helical" evidence="1">
    <location>
        <begin position="344"/>
        <end position="370"/>
    </location>
</feature>
<evidence type="ECO:0000313" key="3">
    <source>
        <dbReference type="Proteomes" id="UP001256711"/>
    </source>
</evidence>
<dbReference type="Proteomes" id="UP001256711">
    <property type="component" value="Unassembled WGS sequence"/>
</dbReference>
<dbReference type="EMBL" id="JARQBJ010000002">
    <property type="protein sequence ID" value="MDT2809797.1"/>
    <property type="molecule type" value="Genomic_DNA"/>
</dbReference>
<dbReference type="RefSeq" id="WP_311835159.1">
    <property type="nucleotide sequence ID" value="NZ_JARQBJ010000002.1"/>
</dbReference>
<feature type="transmembrane region" description="Helical" evidence="1">
    <location>
        <begin position="391"/>
        <end position="420"/>
    </location>
</feature>
<feature type="transmembrane region" description="Helical" evidence="1">
    <location>
        <begin position="199"/>
        <end position="221"/>
    </location>
</feature>
<feature type="transmembrane region" description="Helical" evidence="1">
    <location>
        <begin position="23"/>
        <end position="41"/>
    </location>
</feature>
<keyword evidence="1" id="KW-0472">Membrane</keyword>
<protein>
    <submittedName>
        <fullName evidence="2">Tetronasin resistance protein</fullName>
    </submittedName>
</protein>
<feature type="transmembrane region" description="Helical" evidence="1">
    <location>
        <begin position="165"/>
        <end position="187"/>
    </location>
</feature>
<name>A0AAW8TXZ6_9ENTE</name>
<proteinExistence type="predicted"/>
<reference evidence="2" key="1">
    <citation type="submission" date="2023-03" db="EMBL/GenBank/DDBJ databases">
        <authorList>
            <person name="Shen W."/>
            <person name="Cai J."/>
        </authorList>
    </citation>
    <scope>NUCLEOTIDE SEQUENCE</scope>
    <source>
        <strain evidence="2">B226-2</strain>
    </source>
</reference>
<organism evidence="2 3">
    <name type="scientific">Enterococcus asini</name>
    <dbReference type="NCBI Taxonomy" id="57732"/>
    <lineage>
        <taxon>Bacteria</taxon>
        <taxon>Bacillati</taxon>
        <taxon>Bacillota</taxon>
        <taxon>Bacilli</taxon>
        <taxon>Lactobacillales</taxon>
        <taxon>Enterococcaceae</taxon>
        <taxon>Enterococcus</taxon>
    </lineage>
</organism>
<feature type="transmembrane region" description="Helical" evidence="1">
    <location>
        <begin position="299"/>
        <end position="317"/>
    </location>
</feature>
<keyword evidence="1" id="KW-1133">Transmembrane helix</keyword>
<feature type="transmembrane region" description="Helical" evidence="1">
    <location>
        <begin position="465"/>
        <end position="488"/>
    </location>
</feature>
<dbReference type="AlphaFoldDB" id="A0AAW8TXZ6"/>
<feature type="transmembrane region" description="Helical" evidence="1">
    <location>
        <begin position="128"/>
        <end position="153"/>
    </location>
</feature>